<comment type="caution">
    <text evidence="2">The sequence shown here is derived from an EMBL/GenBank/DDBJ whole genome shotgun (WGS) entry which is preliminary data.</text>
</comment>
<dbReference type="AlphaFoldDB" id="A0AAD7GG89"/>
<organism evidence="2 3">
    <name type="scientific">Mycena rosella</name>
    <name type="common">Pink bonnet</name>
    <name type="synonym">Agaricus rosellus</name>
    <dbReference type="NCBI Taxonomy" id="1033263"/>
    <lineage>
        <taxon>Eukaryota</taxon>
        <taxon>Fungi</taxon>
        <taxon>Dikarya</taxon>
        <taxon>Basidiomycota</taxon>
        <taxon>Agaricomycotina</taxon>
        <taxon>Agaricomycetes</taxon>
        <taxon>Agaricomycetidae</taxon>
        <taxon>Agaricales</taxon>
        <taxon>Marasmiineae</taxon>
        <taxon>Mycenaceae</taxon>
        <taxon>Mycena</taxon>
    </lineage>
</organism>
<evidence type="ECO:0000313" key="2">
    <source>
        <dbReference type="EMBL" id="KAJ7686641.1"/>
    </source>
</evidence>
<evidence type="ECO:0000256" key="1">
    <source>
        <dbReference type="SAM" id="MobiDB-lite"/>
    </source>
</evidence>
<dbReference type="EMBL" id="JARKIE010000094">
    <property type="protein sequence ID" value="KAJ7686641.1"/>
    <property type="molecule type" value="Genomic_DNA"/>
</dbReference>
<protein>
    <submittedName>
        <fullName evidence="2">Uncharacterized protein</fullName>
    </submittedName>
</protein>
<feature type="region of interest" description="Disordered" evidence="1">
    <location>
        <begin position="101"/>
        <end position="120"/>
    </location>
</feature>
<dbReference type="Proteomes" id="UP001221757">
    <property type="component" value="Unassembled WGS sequence"/>
</dbReference>
<reference evidence="2" key="1">
    <citation type="submission" date="2023-03" db="EMBL/GenBank/DDBJ databases">
        <title>Massive genome expansion in bonnet fungi (Mycena s.s.) driven by repeated elements and novel gene families across ecological guilds.</title>
        <authorList>
            <consortium name="Lawrence Berkeley National Laboratory"/>
            <person name="Harder C.B."/>
            <person name="Miyauchi S."/>
            <person name="Viragh M."/>
            <person name="Kuo A."/>
            <person name="Thoen E."/>
            <person name="Andreopoulos B."/>
            <person name="Lu D."/>
            <person name="Skrede I."/>
            <person name="Drula E."/>
            <person name="Henrissat B."/>
            <person name="Morin E."/>
            <person name="Kohler A."/>
            <person name="Barry K."/>
            <person name="LaButti K."/>
            <person name="Morin E."/>
            <person name="Salamov A."/>
            <person name="Lipzen A."/>
            <person name="Mereny Z."/>
            <person name="Hegedus B."/>
            <person name="Baldrian P."/>
            <person name="Stursova M."/>
            <person name="Weitz H."/>
            <person name="Taylor A."/>
            <person name="Grigoriev I.V."/>
            <person name="Nagy L.G."/>
            <person name="Martin F."/>
            <person name="Kauserud H."/>
        </authorList>
    </citation>
    <scope>NUCLEOTIDE SEQUENCE</scope>
    <source>
        <strain evidence="2">CBHHK067</strain>
    </source>
</reference>
<sequence length="217" mass="25057">MTTSVILVSPGKSNHRIEIHSPTIRALNSFQSKAFPPDESWDDDVYVHMRAGDKGEIICERDRPDSRHAKLKTKVKVQDARFTALEKERARDSEKIEELLRRMSESEKKHEDTEKRREKQTITNIQQLKGTIAVLENTISTMVLVEEYEVVDGTLRSYNDRIFDLRSEPGLTPEEKETLKLNGLTYIRHLLDYKPELEFGDPNATPVDQAFYRPKGS</sequence>
<accession>A0AAD7GG89</accession>
<name>A0AAD7GG89_MYCRO</name>
<evidence type="ECO:0000313" key="3">
    <source>
        <dbReference type="Proteomes" id="UP001221757"/>
    </source>
</evidence>
<proteinExistence type="predicted"/>
<keyword evidence="3" id="KW-1185">Reference proteome</keyword>
<gene>
    <name evidence="2" type="ORF">B0H17DRAFT_707234</name>
</gene>